<dbReference type="Proteomes" id="UP000019225">
    <property type="component" value="Chromosome"/>
</dbReference>
<dbReference type="KEGG" id="kal:KALB_1515"/>
<dbReference type="STRING" id="1449976.KALB_1515"/>
<keyword evidence="2" id="KW-1185">Reference proteome</keyword>
<proteinExistence type="predicted"/>
<evidence type="ECO:0000313" key="2">
    <source>
        <dbReference type="Proteomes" id="UP000019225"/>
    </source>
</evidence>
<reference evidence="1 2" key="1">
    <citation type="journal article" date="2014" name="BMC Genomics">
        <title>Complete genome sequence of producer of the glycopeptide antibiotic Aculeximycin Kutzneria albida DSM 43870T, a representative of minor genus of Pseudonocardiaceae.</title>
        <authorList>
            <person name="Rebets Y."/>
            <person name="Tokovenko B."/>
            <person name="Lushchyk I."/>
            <person name="Ruckert C."/>
            <person name="Zaburannyi N."/>
            <person name="Bechthold A."/>
            <person name="Kalinowski J."/>
            <person name="Luzhetskyy A."/>
        </authorList>
    </citation>
    <scope>NUCLEOTIDE SEQUENCE [LARGE SCALE GENOMIC DNA]</scope>
    <source>
        <strain evidence="1">DSM 43870</strain>
    </source>
</reference>
<dbReference type="AlphaFoldDB" id="W5W129"/>
<dbReference type="RefSeq" id="WP_025355101.1">
    <property type="nucleotide sequence ID" value="NZ_CP007155.1"/>
</dbReference>
<dbReference type="HOGENOM" id="CLU_2395877_0_0_11"/>
<evidence type="ECO:0000313" key="1">
    <source>
        <dbReference type="EMBL" id="AHH94888.1"/>
    </source>
</evidence>
<accession>W5W129</accession>
<sequence>MEQVSPVLVDRWQKAYRSYQEVGVRAGLRSATVADLNAMVSVSRDVARAWRALGEVDGLPWWISAAVDTAAQAFDGQAREWYGRVTSQGQEGW</sequence>
<protein>
    <submittedName>
        <fullName evidence="1">Uncharacterized protein</fullName>
    </submittedName>
</protein>
<dbReference type="EMBL" id="CP007155">
    <property type="protein sequence ID" value="AHH94888.1"/>
    <property type="molecule type" value="Genomic_DNA"/>
</dbReference>
<organism evidence="1 2">
    <name type="scientific">Kutzneria albida DSM 43870</name>
    <dbReference type="NCBI Taxonomy" id="1449976"/>
    <lineage>
        <taxon>Bacteria</taxon>
        <taxon>Bacillati</taxon>
        <taxon>Actinomycetota</taxon>
        <taxon>Actinomycetes</taxon>
        <taxon>Pseudonocardiales</taxon>
        <taxon>Pseudonocardiaceae</taxon>
        <taxon>Kutzneria</taxon>
    </lineage>
</organism>
<name>W5W129_9PSEU</name>
<gene>
    <name evidence="1" type="ORF">KALB_1515</name>
</gene>